<evidence type="ECO:0000259" key="2">
    <source>
        <dbReference type="Pfam" id="PF00144"/>
    </source>
</evidence>
<reference evidence="3" key="2">
    <citation type="submission" date="2023-05" db="EMBL/GenBank/DDBJ databases">
        <authorList>
            <consortium name="Lawrence Berkeley National Laboratory"/>
            <person name="Steindorff A."/>
            <person name="Hensen N."/>
            <person name="Bonometti L."/>
            <person name="Westerberg I."/>
            <person name="Brannstrom I.O."/>
            <person name="Guillou S."/>
            <person name="Cros-Aarteil S."/>
            <person name="Calhoun S."/>
            <person name="Haridas S."/>
            <person name="Kuo A."/>
            <person name="Mondo S."/>
            <person name="Pangilinan J."/>
            <person name="Riley R."/>
            <person name="Labutti K."/>
            <person name="Andreopoulos B."/>
            <person name="Lipzen A."/>
            <person name="Chen C."/>
            <person name="Yanf M."/>
            <person name="Daum C."/>
            <person name="Ng V."/>
            <person name="Clum A."/>
            <person name="Ohm R."/>
            <person name="Martin F."/>
            <person name="Silar P."/>
            <person name="Natvig D."/>
            <person name="Lalanne C."/>
            <person name="Gautier V."/>
            <person name="Ament-Velasquez S.L."/>
            <person name="Kruys A."/>
            <person name="Hutchinson M.I."/>
            <person name="Powell A.J."/>
            <person name="Barry K."/>
            <person name="Miller A.N."/>
            <person name="Grigoriev I.V."/>
            <person name="Debuchy R."/>
            <person name="Gladieux P."/>
            <person name="Thoren M.H."/>
            <person name="Johannesson H."/>
        </authorList>
    </citation>
    <scope>NUCLEOTIDE SEQUENCE</scope>
    <source>
        <strain evidence="3">CBS 103.79</strain>
    </source>
</reference>
<keyword evidence="4" id="KW-1185">Reference proteome</keyword>
<sequence>MGFIRPFALLGTLAGLALGQDCPILGPTYPEVLNPSSSTVFAAAKASFDDEITKALASGQLDNGTAFSIQVFSRNSDKLLFERHHGSSVGPDTLYRIGSISKVMTVYTTLAELGDKYWTEPVTKYVPELARLKVRDPVYDTDWSEVTLGALASYLSGIARDYALGDIAPYLPPGIPGIPALNATEQIQCGTSGLRACTRAESLTKIAHTYPISPTHHTPAYSNMAFQLLAYAVEQITHKKFPTLVNTRLLTPLNLTHTFLTKPSNPSNALVLDGWDLDFGEESPAGGYYSTPADLTVLARSILRSTLLPPALTRSWLQPLSHTANMALSLGRPWEIPRLTLTPGAAPVDVYTKQGAVGAYLALLALSPAQGVGYTMLTAGGKSPATYAWLQEKVDAIFLGAAEAAAREEAGRRFAGNYTVEAGAEGTAAAVEVPILRKTFMRSDGKGKCKL</sequence>
<dbReference type="SUPFAM" id="SSF56601">
    <property type="entry name" value="beta-lactamase/transpeptidase-like"/>
    <property type="match status" value="1"/>
</dbReference>
<dbReference type="Proteomes" id="UP001303889">
    <property type="component" value="Unassembled WGS sequence"/>
</dbReference>
<feature type="domain" description="Beta-lactamase-related" evidence="2">
    <location>
        <begin position="77"/>
        <end position="383"/>
    </location>
</feature>
<dbReference type="AlphaFoldDB" id="A0AAN6RNJ6"/>
<evidence type="ECO:0000313" key="3">
    <source>
        <dbReference type="EMBL" id="KAK3896643.1"/>
    </source>
</evidence>
<proteinExistence type="predicted"/>
<feature type="signal peptide" evidence="1">
    <location>
        <begin position="1"/>
        <end position="19"/>
    </location>
</feature>
<dbReference type="Gene3D" id="3.40.710.10">
    <property type="entry name" value="DD-peptidase/beta-lactamase superfamily"/>
    <property type="match status" value="1"/>
</dbReference>
<dbReference type="InterPro" id="IPR001466">
    <property type="entry name" value="Beta-lactam-related"/>
</dbReference>
<dbReference type="PANTHER" id="PTHR22935:SF97">
    <property type="entry name" value="BETA-LACTAMASE-RELATED DOMAIN-CONTAINING PROTEIN"/>
    <property type="match status" value="1"/>
</dbReference>
<gene>
    <name evidence="3" type="ORF">C8A05DRAFT_48392</name>
</gene>
<feature type="chain" id="PRO_5042932557" evidence="1">
    <location>
        <begin position="20"/>
        <end position="451"/>
    </location>
</feature>
<dbReference type="PANTHER" id="PTHR22935">
    <property type="entry name" value="PENICILLIN-BINDING PROTEIN"/>
    <property type="match status" value="1"/>
</dbReference>
<dbReference type="InterPro" id="IPR012338">
    <property type="entry name" value="Beta-lactam/transpept-like"/>
</dbReference>
<evidence type="ECO:0000313" key="4">
    <source>
        <dbReference type="Proteomes" id="UP001303889"/>
    </source>
</evidence>
<accession>A0AAN6RNJ6</accession>
<evidence type="ECO:0000256" key="1">
    <source>
        <dbReference type="SAM" id="SignalP"/>
    </source>
</evidence>
<protein>
    <submittedName>
        <fullName evidence="3">Beta-lactamase/transpeptidase-like protein</fullName>
    </submittedName>
</protein>
<reference evidence="3" key="1">
    <citation type="journal article" date="2023" name="Mol. Phylogenet. Evol.">
        <title>Genome-scale phylogeny and comparative genomics of the fungal order Sordariales.</title>
        <authorList>
            <person name="Hensen N."/>
            <person name="Bonometti L."/>
            <person name="Westerberg I."/>
            <person name="Brannstrom I.O."/>
            <person name="Guillou S."/>
            <person name="Cros-Aarteil S."/>
            <person name="Calhoun S."/>
            <person name="Haridas S."/>
            <person name="Kuo A."/>
            <person name="Mondo S."/>
            <person name="Pangilinan J."/>
            <person name="Riley R."/>
            <person name="LaButti K."/>
            <person name="Andreopoulos B."/>
            <person name="Lipzen A."/>
            <person name="Chen C."/>
            <person name="Yan M."/>
            <person name="Daum C."/>
            <person name="Ng V."/>
            <person name="Clum A."/>
            <person name="Steindorff A."/>
            <person name="Ohm R.A."/>
            <person name="Martin F."/>
            <person name="Silar P."/>
            <person name="Natvig D.O."/>
            <person name="Lalanne C."/>
            <person name="Gautier V."/>
            <person name="Ament-Velasquez S.L."/>
            <person name="Kruys A."/>
            <person name="Hutchinson M.I."/>
            <person name="Powell A.J."/>
            <person name="Barry K."/>
            <person name="Miller A.N."/>
            <person name="Grigoriev I.V."/>
            <person name="Debuchy R."/>
            <person name="Gladieux P."/>
            <person name="Hiltunen Thoren M."/>
            <person name="Johannesson H."/>
        </authorList>
    </citation>
    <scope>NUCLEOTIDE SEQUENCE</scope>
    <source>
        <strain evidence="3">CBS 103.79</strain>
    </source>
</reference>
<dbReference type="Pfam" id="PF00144">
    <property type="entry name" value="Beta-lactamase"/>
    <property type="match status" value="1"/>
</dbReference>
<keyword evidence="1" id="KW-0732">Signal</keyword>
<dbReference type="InterPro" id="IPR051478">
    <property type="entry name" value="Beta-lactamase-like_AB/R"/>
</dbReference>
<dbReference type="EMBL" id="MU856475">
    <property type="protein sequence ID" value="KAK3896643.1"/>
    <property type="molecule type" value="Genomic_DNA"/>
</dbReference>
<name>A0AAN6RNJ6_9PEZI</name>
<organism evidence="3 4">
    <name type="scientific">Staphylotrichum tortipilum</name>
    <dbReference type="NCBI Taxonomy" id="2831512"/>
    <lineage>
        <taxon>Eukaryota</taxon>
        <taxon>Fungi</taxon>
        <taxon>Dikarya</taxon>
        <taxon>Ascomycota</taxon>
        <taxon>Pezizomycotina</taxon>
        <taxon>Sordariomycetes</taxon>
        <taxon>Sordariomycetidae</taxon>
        <taxon>Sordariales</taxon>
        <taxon>Chaetomiaceae</taxon>
        <taxon>Staphylotrichum</taxon>
    </lineage>
</organism>
<comment type="caution">
    <text evidence="3">The sequence shown here is derived from an EMBL/GenBank/DDBJ whole genome shotgun (WGS) entry which is preliminary data.</text>
</comment>